<evidence type="ECO:0000313" key="5">
    <source>
        <dbReference type="EMBL" id="SEA77948.1"/>
    </source>
</evidence>
<dbReference type="Pfam" id="PF14559">
    <property type="entry name" value="TPR_19"/>
    <property type="match status" value="1"/>
</dbReference>
<evidence type="ECO:0000256" key="3">
    <source>
        <dbReference type="PROSITE-ProRule" id="PRU00339"/>
    </source>
</evidence>
<feature type="signal peptide" evidence="4">
    <location>
        <begin position="1"/>
        <end position="39"/>
    </location>
</feature>
<evidence type="ECO:0000256" key="4">
    <source>
        <dbReference type="SAM" id="SignalP"/>
    </source>
</evidence>
<dbReference type="InterPro" id="IPR019734">
    <property type="entry name" value="TPR_rpt"/>
</dbReference>
<dbReference type="InterPro" id="IPR011990">
    <property type="entry name" value="TPR-like_helical_dom_sf"/>
</dbReference>
<dbReference type="SUPFAM" id="SSF48452">
    <property type="entry name" value="TPR-like"/>
    <property type="match status" value="1"/>
</dbReference>
<evidence type="ECO:0000256" key="1">
    <source>
        <dbReference type="ARBA" id="ARBA00022737"/>
    </source>
</evidence>
<dbReference type="AlphaFoldDB" id="A0A1H4DZK6"/>
<dbReference type="EMBL" id="FNQM01000011">
    <property type="protein sequence ID" value="SEA77948.1"/>
    <property type="molecule type" value="Genomic_DNA"/>
</dbReference>
<protein>
    <submittedName>
        <fullName evidence="5">Tetratricopeptide repeat-containing protein</fullName>
    </submittedName>
</protein>
<accession>A0A1H4DZK6</accession>
<reference evidence="5 6" key="1">
    <citation type="submission" date="2016-10" db="EMBL/GenBank/DDBJ databases">
        <authorList>
            <person name="de Groot N.N."/>
        </authorList>
    </citation>
    <scope>NUCLEOTIDE SEQUENCE [LARGE SCALE GENOMIC DNA]</scope>
    <source>
        <strain evidence="5 6">DSM 15345</strain>
    </source>
</reference>
<name>A0A1H4DZK6_9RHOB</name>
<evidence type="ECO:0000313" key="6">
    <source>
        <dbReference type="Proteomes" id="UP000198703"/>
    </source>
</evidence>
<feature type="chain" id="PRO_5011685109" evidence="4">
    <location>
        <begin position="40"/>
        <end position="291"/>
    </location>
</feature>
<dbReference type="Pfam" id="PF13432">
    <property type="entry name" value="TPR_16"/>
    <property type="match status" value="1"/>
</dbReference>
<sequence length="291" mass="30463">MVETLSNTPPTALRRWAAAAARAAFASAFLLAGGSGALAQGATFLSVCGQRGVSAAELVRTCSRAMAAEDITRSQRAAAALNLGAALLELGDAEGALAAYDGALSLSPGAALGHAGRADANAALGRIGEAAVDWNRAVDAAPSDPDMRAGRGAFRLRAGNPGGALEDFDRALSRRPSDRALRYNRALALGVLGREVEASAVLGALTREDPDDAAARLYRARLLADREPEAALQELARVVALRPEWPQPELERGAILDRLGRRPEADEAYLRAWNLGHRSEALNARVLSMGK</sequence>
<dbReference type="Gene3D" id="1.25.40.10">
    <property type="entry name" value="Tetratricopeptide repeat domain"/>
    <property type="match status" value="3"/>
</dbReference>
<dbReference type="RefSeq" id="WP_093254898.1">
    <property type="nucleotide sequence ID" value="NZ_FNQM01000011.1"/>
</dbReference>
<evidence type="ECO:0000256" key="2">
    <source>
        <dbReference type="ARBA" id="ARBA00022803"/>
    </source>
</evidence>
<dbReference type="PANTHER" id="PTHR44858:SF1">
    <property type="entry name" value="UDP-N-ACETYLGLUCOSAMINE--PEPTIDE N-ACETYLGLUCOSAMINYLTRANSFERASE SPINDLY-RELATED"/>
    <property type="match status" value="1"/>
</dbReference>
<keyword evidence="2 3" id="KW-0802">TPR repeat</keyword>
<dbReference type="SMART" id="SM00028">
    <property type="entry name" value="TPR"/>
    <property type="match status" value="3"/>
</dbReference>
<proteinExistence type="predicted"/>
<dbReference type="PROSITE" id="PS50005">
    <property type="entry name" value="TPR"/>
    <property type="match status" value="1"/>
</dbReference>
<dbReference type="PANTHER" id="PTHR44858">
    <property type="entry name" value="TETRATRICOPEPTIDE REPEAT PROTEIN 6"/>
    <property type="match status" value="1"/>
</dbReference>
<dbReference type="InterPro" id="IPR050498">
    <property type="entry name" value="Ycf3"/>
</dbReference>
<gene>
    <name evidence="5" type="ORF">SAMN05444370_111123</name>
</gene>
<feature type="repeat" description="TPR" evidence="3">
    <location>
        <begin position="77"/>
        <end position="110"/>
    </location>
</feature>
<dbReference type="Proteomes" id="UP000198703">
    <property type="component" value="Unassembled WGS sequence"/>
</dbReference>
<keyword evidence="4" id="KW-0732">Signal</keyword>
<dbReference type="OrthoDB" id="9814069at2"/>
<dbReference type="STRING" id="89524.SAMN05444370_111123"/>
<keyword evidence="6" id="KW-1185">Reference proteome</keyword>
<organism evidence="5 6">
    <name type="scientific">Rubrimonas cliftonensis</name>
    <dbReference type="NCBI Taxonomy" id="89524"/>
    <lineage>
        <taxon>Bacteria</taxon>
        <taxon>Pseudomonadati</taxon>
        <taxon>Pseudomonadota</taxon>
        <taxon>Alphaproteobacteria</taxon>
        <taxon>Rhodobacterales</taxon>
        <taxon>Paracoccaceae</taxon>
        <taxon>Rubrimonas</taxon>
    </lineage>
</organism>
<keyword evidence="1" id="KW-0677">Repeat</keyword>